<reference evidence="1 2" key="1">
    <citation type="journal article" date="2015" name="Genome Announc.">
        <title>Complete Genome Sequence of Cupriavidus basilensis 4G11, Isolated from the Oak Ridge Field Research Center Site.</title>
        <authorList>
            <person name="Ray J."/>
            <person name="Waters R.J."/>
            <person name="Skerker J.M."/>
            <person name="Kuehl J.V."/>
            <person name="Price M.N."/>
            <person name="Huang J."/>
            <person name="Chakraborty R."/>
            <person name="Arkin A.P."/>
            <person name="Deutschbauer A."/>
        </authorList>
    </citation>
    <scope>NUCLEOTIDE SEQUENCE [LARGE SCALE GENOMIC DNA]</scope>
    <source>
        <strain evidence="1">4G11</strain>
    </source>
</reference>
<protein>
    <submittedName>
        <fullName evidence="1">Uncharacterized protein</fullName>
    </submittedName>
</protein>
<dbReference type="KEGG" id="cbw:RR42_s1215"/>
<gene>
    <name evidence="1" type="ORF">RR42_s1215</name>
</gene>
<evidence type="ECO:0000313" key="1">
    <source>
        <dbReference type="EMBL" id="AJG22803.1"/>
    </source>
</evidence>
<organism evidence="1 2">
    <name type="scientific">Cupriavidus basilensis</name>
    <dbReference type="NCBI Taxonomy" id="68895"/>
    <lineage>
        <taxon>Bacteria</taxon>
        <taxon>Pseudomonadati</taxon>
        <taxon>Pseudomonadota</taxon>
        <taxon>Betaproteobacteria</taxon>
        <taxon>Burkholderiales</taxon>
        <taxon>Burkholderiaceae</taxon>
        <taxon>Cupriavidus</taxon>
    </lineage>
</organism>
<keyword evidence="2" id="KW-1185">Reference proteome</keyword>
<name>A0A0C4YIF9_9BURK</name>
<sequence>MRGGYPSLPLNLDEAWPVCQAGSRLLSPFPALAGAAIKEVS</sequence>
<dbReference type="EMBL" id="CP010537">
    <property type="protein sequence ID" value="AJG22803.1"/>
    <property type="molecule type" value="Genomic_DNA"/>
</dbReference>
<dbReference type="AlphaFoldDB" id="A0A0C4YIF9"/>
<dbReference type="Proteomes" id="UP000031843">
    <property type="component" value="Chromosome secondary"/>
</dbReference>
<evidence type="ECO:0000313" key="2">
    <source>
        <dbReference type="Proteomes" id="UP000031843"/>
    </source>
</evidence>
<proteinExistence type="predicted"/>
<dbReference type="STRING" id="68895.RR42_s1215"/>
<accession>A0A0C4YIF9</accession>